<feature type="transmembrane region" description="Helical" evidence="1">
    <location>
        <begin position="145"/>
        <end position="165"/>
    </location>
</feature>
<dbReference type="InterPro" id="IPR003675">
    <property type="entry name" value="Rce1/LyrA-like_dom"/>
</dbReference>
<dbReference type="Proteomes" id="UP000680865">
    <property type="component" value="Unassembled WGS sequence"/>
</dbReference>
<dbReference type="PANTHER" id="PTHR39430:SF1">
    <property type="entry name" value="PROTEASE"/>
    <property type="match status" value="1"/>
</dbReference>
<evidence type="ECO:0000313" key="4">
    <source>
        <dbReference type="Proteomes" id="UP000680865"/>
    </source>
</evidence>
<feature type="transmembrane region" description="Helical" evidence="1">
    <location>
        <begin position="120"/>
        <end position="139"/>
    </location>
</feature>
<dbReference type="Pfam" id="PF02517">
    <property type="entry name" value="Rce1-like"/>
    <property type="match status" value="1"/>
</dbReference>
<keyword evidence="1" id="KW-0472">Membrane</keyword>
<keyword evidence="1" id="KW-0812">Transmembrane</keyword>
<dbReference type="RefSeq" id="WP_212996357.1">
    <property type="nucleotide sequence ID" value="NZ_BAAATW010000001.1"/>
</dbReference>
<protein>
    <submittedName>
        <fullName evidence="3">CAAX amino protease</fullName>
    </submittedName>
</protein>
<organism evidence="3 4">
    <name type="scientific">Winogradskya consettensis</name>
    <dbReference type="NCBI Taxonomy" id="113560"/>
    <lineage>
        <taxon>Bacteria</taxon>
        <taxon>Bacillati</taxon>
        <taxon>Actinomycetota</taxon>
        <taxon>Actinomycetes</taxon>
        <taxon>Micromonosporales</taxon>
        <taxon>Micromonosporaceae</taxon>
        <taxon>Winogradskya</taxon>
    </lineage>
</organism>
<gene>
    <name evidence="3" type="ORF">Aco04nite_14230</name>
</gene>
<keyword evidence="1" id="KW-1133">Transmembrane helix</keyword>
<feature type="transmembrane region" description="Helical" evidence="1">
    <location>
        <begin position="56"/>
        <end position="81"/>
    </location>
</feature>
<feature type="domain" description="CAAX prenyl protease 2/Lysostaphin resistance protein A-like" evidence="2">
    <location>
        <begin position="89"/>
        <end position="181"/>
    </location>
</feature>
<feature type="transmembrane region" description="Helical" evidence="1">
    <location>
        <begin position="28"/>
        <end position="44"/>
    </location>
</feature>
<keyword evidence="4" id="KW-1185">Reference proteome</keyword>
<dbReference type="GO" id="GO:0004175">
    <property type="term" value="F:endopeptidase activity"/>
    <property type="evidence" value="ECO:0007669"/>
    <property type="project" value="UniProtKB-ARBA"/>
</dbReference>
<evidence type="ECO:0000259" key="2">
    <source>
        <dbReference type="Pfam" id="PF02517"/>
    </source>
</evidence>
<feature type="transmembrane region" description="Helical" evidence="1">
    <location>
        <begin position="87"/>
        <end position="108"/>
    </location>
</feature>
<reference evidence="3" key="1">
    <citation type="submission" date="2021-03" db="EMBL/GenBank/DDBJ databases">
        <title>Whole genome shotgun sequence of Actinoplanes consettensis NBRC 14913.</title>
        <authorList>
            <person name="Komaki H."/>
            <person name="Tamura T."/>
        </authorList>
    </citation>
    <scope>NUCLEOTIDE SEQUENCE</scope>
    <source>
        <strain evidence="3">NBRC 14913</strain>
    </source>
</reference>
<dbReference type="AlphaFoldDB" id="A0A919SDT6"/>
<name>A0A919SDT6_9ACTN</name>
<feature type="transmembrane region" description="Helical" evidence="1">
    <location>
        <begin position="177"/>
        <end position="200"/>
    </location>
</feature>
<proteinExistence type="predicted"/>
<dbReference type="GO" id="GO:0080120">
    <property type="term" value="P:CAAX-box protein maturation"/>
    <property type="evidence" value="ECO:0007669"/>
    <property type="project" value="UniProtKB-ARBA"/>
</dbReference>
<evidence type="ECO:0000313" key="3">
    <source>
        <dbReference type="EMBL" id="GIM69209.1"/>
    </source>
</evidence>
<feature type="transmembrane region" description="Helical" evidence="1">
    <location>
        <begin position="212"/>
        <end position="234"/>
    </location>
</feature>
<dbReference type="EMBL" id="BOQP01000006">
    <property type="protein sequence ID" value="GIM69209.1"/>
    <property type="molecule type" value="Genomic_DNA"/>
</dbReference>
<keyword evidence="3" id="KW-0378">Hydrolase</keyword>
<dbReference type="GO" id="GO:0006508">
    <property type="term" value="P:proteolysis"/>
    <property type="evidence" value="ECO:0007669"/>
    <property type="project" value="UniProtKB-KW"/>
</dbReference>
<evidence type="ECO:0000256" key="1">
    <source>
        <dbReference type="SAM" id="Phobius"/>
    </source>
</evidence>
<comment type="caution">
    <text evidence="3">The sequence shown here is derived from an EMBL/GenBank/DDBJ whole genome shotgun (WGS) entry which is preliminary data.</text>
</comment>
<keyword evidence="3" id="KW-0645">Protease</keyword>
<dbReference type="PANTHER" id="PTHR39430">
    <property type="entry name" value="MEMBRANE-ASSOCIATED PROTEASE-RELATED"/>
    <property type="match status" value="1"/>
</dbReference>
<accession>A0A919SDT6</accession>
<sequence length="256" mass="26791">MRTLLAAVTLIVLKLVFGDPGLILGLVAAAAMLAAYYFILRRPAELSLPGAPREAATGFGIGFGLCALTVTLIAILGMYHVDAFGSIGALFTALGSAIAAAVFEELLIRGIIFRLIESRLGTWWTVAVSSAIFGALHLLNHGATLTGVLAIGLEAGALLGLAYVATRRLWLAIGLHAAWNFTESGIFGIPVSGLHVQGLLDAHLTGPSPISGGAFGIEGSLITVLICLAATAALTRHARRHDRILPRHRRDYALQG</sequence>